<reference evidence="2" key="1">
    <citation type="journal article" date="2019" name="Int. J. Syst. Evol. Microbiol.">
        <title>The Global Catalogue of Microorganisms (GCM) 10K type strain sequencing project: providing services to taxonomists for standard genome sequencing and annotation.</title>
        <authorList>
            <consortium name="The Broad Institute Genomics Platform"/>
            <consortium name="The Broad Institute Genome Sequencing Center for Infectious Disease"/>
            <person name="Wu L."/>
            <person name="Ma J."/>
        </authorList>
    </citation>
    <scope>NUCLEOTIDE SEQUENCE [LARGE SCALE GENOMIC DNA]</scope>
    <source>
        <strain evidence="2">KCTC 52640</strain>
    </source>
</reference>
<sequence length="158" mass="17830">MRYSARALPAYRFLPGRDPHPTADPRGHSVDSAPWFEIGGCAPADWADCAPYLYGVDCFNHGFWWESHEAWEPLWRGLDSESVQGHYVQGLIQAANALLKRRMGRPSAVARLRRETRRHLEWVSVARYMGLEVVAWRAGIDHCLAQPGAGFPGIYLKA</sequence>
<dbReference type="InterPro" id="IPR005500">
    <property type="entry name" value="DUF309"/>
</dbReference>
<dbReference type="EMBL" id="JBHRSS010000003">
    <property type="protein sequence ID" value="MFC3103410.1"/>
    <property type="molecule type" value="Genomic_DNA"/>
</dbReference>
<dbReference type="Gene3D" id="1.10.3450.10">
    <property type="entry name" value="TTHA0068-like"/>
    <property type="match status" value="1"/>
</dbReference>
<proteinExistence type="predicted"/>
<dbReference type="RefSeq" id="WP_380687419.1">
    <property type="nucleotide sequence ID" value="NZ_JBHRSS010000003.1"/>
</dbReference>
<comment type="caution">
    <text evidence="1">The sequence shown here is derived from an EMBL/GenBank/DDBJ whole genome shotgun (WGS) entry which is preliminary data.</text>
</comment>
<keyword evidence="2" id="KW-1185">Reference proteome</keyword>
<dbReference type="Pfam" id="PF03745">
    <property type="entry name" value="DUF309"/>
    <property type="match status" value="1"/>
</dbReference>
<dbReference type="InterPro" id="IPR023203">
    <property type="entry name" value="TTHA0068_sf"/>
</dbReference>
<dbReference type="SUPFAM" id="SSF140663">
    <property type="entry name" value="TTHA0068-like"/>
    <property type="match status" value="1"/>
</dbReference>
<protein>
    <submittedName>
        <fullName evidence="1">DUF309 domain-containing protein</fullName>
    </submittedName>
</protein>
<organism evidence="1 2">
    <name type="scientific">Salinisphaera aquimarina</name>
    <dbReference type="NCBI Taxonomy" id="2094031"/>
    <lineage>
        <taxon>Bacteria</taxon>
        <taxon>Pseudomonadati</taxon>
        <taxon>Pseudomonadota</taxon>
        <taxon>Gammaproteobacteria</taxon>
        <taxon>Salinisphaerales</taxon>
        <taxon>Salinisphaeraceae</taxon>
        <taxon>Salinisphaera</taxon>
    </lineage>
</organism>
<evidence type="ECO:0000313" key="2">
    <source>
        <dbReference type="Proteomes" id="UP001595462"/>
    </source>
</evidence>
<name>A0ABV7EPY0_9GAMM</name>
<evidence type="ECO:0000313" key="1">
    <source>
        <dbReference type="EMBL" id="MFC3103410.1"/>
    </source>
</evidence>
<dbReference type="Proteomes" id="UP001595462">
    <property type="component" value="Unassembled WGS sequence"/>
</dbReference>
<gene>
    <name evidence="1" type="ORF">ACFOSU_05830</name>
</gene>
<accession>A0ABV7EPY0</accession>